<keyword evidence="1" id="KW-1133">Transmembrane helix</keyword>
<accession>A0A4Q0QLJ3</accession>
<feature type="transmembrane region" description="Helical" evidence="1">
    <location>
        <begin position="116"/>
        <end position="134"/>
    </location>
</feature>
<evidence type="ECO:0000313" key="3">
    <source>
        <dbReference type="Proteomes" id="UP000290174"/>
    </source>
</evidence>
<dbReference type="EMBL" id="RKMK01000016">
    <property type="protein sequence ID" value="RXG95257.1"/>
    <property type="molecule type" value="Genomic_DNA"/>
</dbReference>
<dbReference type="Proteomes" id="UP000290174">
    <property type="component" value="Unassembled WGS sequence"/>
</dbReference>
<protein>
    <submittedName>
        <fullName evidence="2">Uncharacterized protein</fullName>
    </submittedName>
</protein>
<keyword evidence="1" id="KW-0812">Transmembrane</keyword>
<name>A0A4Q0QLJ3_9BRAD</name>
<dbReference type="AlphaFoldDB" id="A0A4Q0QLJ3"/>
<evidence type="ECO:0000313" key="2">
    <source>
        <dbReference type="EMBL" id="RXG95257.1"/>
    </source>
</evidence>
<proteinExistence type="predicted"/>
<keyword evidence="1" id="KW-0472">Membrane</keyword>
<sequence length="136" mass="15517">MEPCRSEVSKGPTSLEKRFEWLCAGDSKAKQDFLNHFLEHEKTFVIEGARQRIPVLLEHLRSNTGANTHKTAEVLKIGNHELEVAVDRSASGVRLEEPYVEHAWARPLTTLDTGASYQWVFWVLGAIFVLFLFARH</sequence>
<comment type="caution">
    <text evidence="2">The sequence shown here is derived from an EMBL/GenBank/DDBJ whole genome shotgun (WGS) entry which is preliminary data.</text>
</comment>
<evidence type="ECO:0000256" key="1">
    <source>
        <dbReference type="SAM" id="Phobius"/>
    </source>
</evidence>
<organism evidence="2 3">
    <name type="scientific">Bradyrhizobium zhanjiangense</name>
    <dbReference type="NCBI Taxonomy" id="1325107"/>
    <lineage>
        <taxon>Bacteria</taxon>
        <taxon>Pseudomonadati</taxon>
        <taxon>Pseudomonadota</taxon>
        <taxon>Alphaproteobacteria</taxon>
        <taxon>Hyphomicrobiales</taxon>
        <taxon>Nitrobacteraceae</taxon>
        <taxon>Bradyrhizobium</taxon>
    </lineage>
</organism>
<gene>
    <name evidence="2" type="ORF">EAS61_19060</name>
</gene>
<reference evidence="2 3" key="1">
    <citation type="submission" date="2018-11" db="EMBL/GenBank/DDBJ databases">
        <title>Bradyrhizobium sp. nov., isolated from effective nodules of peanut in China.</title>
        <authorList>
            <person name="Li Y."/>
        </authorList>
    </citation>
    <scope>NUCLEOTIDE SEQUENCE [LARGE SCALE GENOMIC DNA]</scope>
    <source>
        <strain evidence="2 3">CCBAU 51770</strain>
    </source>
</reference>